<feature type="domain" description="HTH cro/C1-type" evidence="2">
    <location>
        <begin position="69"/>
        <end position="114"/>
    </location>
</feature>
<feature type="compositionally biased region" description="Basic and acidic residues" evidence="1">
    <location>
        <begin position="31"/>
        <end position="40"/>
    </location>
</feature>
<evidence type="ECO:0000259" key="2">
    <source>
        <dbReference type="Pfam" id="PF01381"/>
    </source>
</evidence>
<keyword evidence="4" id="KW-1185">Reference proteome</keyword>
<protein>
    <recommendedName>
        <fullName evidence="2">HTH cro/C1-type domain-containing protein</fullName>
    </recommendedName>
</protein>
<dbReference type="Proteomes" id="UP000430079">
    <property type="component" value="Unassembled WGS sequence"/>
</dbReference>
<feature type="region of interest" description="Disordered" evidence="1">
    <location>
        <begin position="19"/>
        <end position="41"/>
    </location>
</feature>
<dbReference type="Pfam" id="PF01381">
    <property type="entry name" value="HTH_3"/>
    <property type="match status" value="1"/>
</dbReference>
<proteinExistence type="predicted"/>
<dbReference type="AlphaFoldDB" id="A0A640T3Y8"/>
<accession>A0A640T3Y8</accession>
<dbReference type="EMBL" id="BLIO01000001">
    <property type="protein sequence ID" value="GFE16335.1"/>
    <property type="molecule type" value="Genomic_DNA"/>
</dbReference>
<organism evidence="3 4">
    <name type="scientific">Streptomyces glebosus</name>
    <dbReference type="NCBI Taxonomy" id="249580"/>
    <lineage>
        <taxon>Bacteria</taxon>
        <taxon>Bacillati</taxon>
        <taxon>Actinomycetota</taxon>
        <taxon>Actinomycetes</taxon>
        <taxon>Kitasatosporales</taxon>
        <taxon>Streptomycetaceae</taxon>
        <taxon>Streptomyces</taxon>
    </lineage>
</organism>
<dbReference type="GO" id="GO:0003677">
    <property type="term" value="F:DNA binding"/>
    <property type="evidence" value="ECO:0007669"/>
    <property type="project" value="InterPro"/>
</dbReference>
<reference evidence="3 4" key="1">
    <citation type="submission" date="2019-12" db="EMBL/GenBank/DDBJ databases">
        <title>Whole genome shotgun sequence of Streptomyces hygroscopicus subsp. glebosus NBRC 13786.</title>
        <authorList>
            <person name="Ichikawa N."/>
            <person name="Kimura A."/>
            <person name="Kitahashi Y."/>
            <person name="Komaki H."/>
            <person name="Tamura T."/>
        </authorList>
    </citation>
    <scope>NUCLEOTIDE SEQUENCE [LARGE SCALE GENOMIC DNA]</scope>
    <source>
        <strain evidence="3 4">NBRC 13786</strain>
    </source>
</reference>
<dbReference type="InterPro" id="IPR001387">
    <property type="entry name" value="Cro/C1-type_HTH"/>
</dbReference>
<evidence type="ECO:0000313" key="4">
    <source>
        <dbReference type="Proteomes" id="UP000430079"/>
    </source>
</evidence>
<evidence type="ECO:0000313" key="3">
    <source>
        <dbReference type="EMBL" id="GFE16335.1"/>
    </source>
</evidence>
<evidence type="ECO:0000256" key="1">
    <source>
        <dbReference type="SAM" id="MobiDB-lite"/>
    </source>
</evidence>
<dbReference type="RefSeq" id="WP_229893895.1">
    <property type="nucleotide sequence ID" value="NZ_BLIO01000001.1"/>
</dbReference>
<comment type="caution">
    <text evidence="3">The sequence shown here is derived from an EMBL/GenBank/DDBJ whole genome shotgun (WGS) entry which is preliminary data.</text>
</comment>
<dbReference type="InterPro" id="IPR010982">
    <property type="entry name" value="Lambda_DNA-bd_dom_sf"/>
</dbReference>
<dbReference type="Gene3D" id="1.10.260.40">
    <property type="entry name" value="lambda repressor-like DNA-binding domains"/>
    <property type="match status" value="1"/>
</dbReference>
<sequence length="126" mass="13596">MATQLATCLVSVHFDSQERMRMTGGRGRSRPPRELARDPEDWPEATFVDQPQARVVQAVAQALTRQMTLQGLGLRRVAALSGVNRQAVANLLAGSSWPDVATLSRLEDGLGVGLYPGVNDPGSMHC</sequence>
<dbReference type="SUPFAM" id="SSF47413">
    <property type="entry name" value="lambda repressor-like DNA-binding domains"/>
    <property type="match status" value="1"/>
</dbReference>
<name>A0A640T3Y8_9ACTN</name>
<gene>
    <name evidence="3" type="ORF">Sgleb_43820</name>
</gene>